<keyword evidence="2" id="KW-0503">Monooxygenase</keyword>
<dbReference type="EMBL" id="UINC01008510">
    <property type="protein sequence ID" value="SVA38279.1"/>
    <property type="molecule type" value="Genomic_DNA"/>
</dbReference>
<name>A0A381VD38_9ZZZZ</name>
<dbReference type="GO" id="GO:0004497">
    <property type="term" value="F:monooxygenase activity"/>
    <property type="evidence" value="ECO:0007669"/>
    <property type="project" value="UniProtKB-KW"/>
</dbReference>
<evidence type="ECO:0000256" key="2">
    <source>
        <dbReference type="ARBA" id="ARBA00023033"/>
    </source>
</evidence>
<dbReference type="GO" id="GO:0005829">
    <property type="term" value="C:cytosol"/>
    <property type="evidence" value="ECO:0007669"/>
    <property type="project" value="TreeGrafter"/>
</dbReference>
<evidence type="ECO:0000259" key="3">
    <source>
        <dbReference type="Pfam" id="PF00296"/>
    </source>
</evidence>
<dbReference type="PANTHER" id="PTHR30137">
    <property type="entry name" value="LUCIFERASE-LIKE MONOOXYGENASE"/>
    <property type="match status" value="1"/>
</dbReference>
<feature type="domain" description="Luciferase-like" evidence="3">
    <location>
        <begin position="32"/>
        <end position="344"/>
    </location>
</feature>
<reference evidence="4" key="1">
    <citation type="submission" date="2018-05" db="EMBL/GenBank/DDBJ databases">
        <authorList>
            <person name="Lanie J.A."/>
            <person name="Ng W.-L."/>
            <person name="Kazmierczak K.M."/>
            <person name="Andrzejewski T.M."/>
            <person name="Davidsen T.M."/>
            <person name="Wayne K.J."/>
            <person name="Tettelin H."/>
            <person name="Glass J.I."/>
            <person name="Rusch D."/>
            <person name="Podicherti R."/>
            <person name="Tsui H.-C.T."/>
            <person name="Winkler M.E."/>
        </authorList>
    </citation>
    <scope>NUCLEOTIDE SEQUENCE</scope>
</reference>
<dbReference type="GO" id="GO:0016705">
    <property type="term" value="F:oxidoreductase activity, acting on paired donors, with incorporation or reduction of molecular oxygen"/>
    <property type="evidence" value="ECO:0007669"/>
    <property type="project" value="InterPro"/>
</dbReference>
<proteinExistence type="predicted"/>
<gene>
    <name evidence="4" type="ORF">METZ01_LOCUS91133</name>
</gene>
<accession>A0A381VD38</accession>
<dbReference type="SUPFAM" id="SSF51679">
    <property type="entry name" value="Bacterial luciferase-like"/>
    <property type="match status" value="1"/>
</dbReference>
<organism evidence="4">
    <name type="scientific">marine metagenome</name>
    <dbReference type="NCBI Taxonomy" id="408172"/>
    <lineage>
        <taxon>unclassified sequences</taxon>
        <taxon>metagenomes</taxon>
        <taxon>ecological metagenomes</taxon>
    </lineage>
</organism>
<protein>
    <recommendedName>
        <fullName evidence="3">Luciferase-like domain-containing protein</fullName>
    </recommendedName>
</protein>
<dbReference type="InterPro" id="IPR011251">
    <property type="entry name" value="Luciferase-like_dom"/>
</dbReference>
<evidence type="ECO:0000313" key="4">
    <source>
        <dbReference type="EMBL" id="SVA38279.1"/>
    </source>
</evidence>
<keyword evidence="1" id="KW-0560">Oxidoreductase</keyword>
<dbReference type="AlphaFoldDB" id="A0A381VD38"/>
<dbReference type="Pfam" id="PF00296">
    <property type="entry name" value="Bac_luciferase"/>
    <property type="match status" value="1"/>
</dbReference>
<dbReference type="Gene3D" id="3.20.20.30">
    <property type="entry name" value="Luciferase-like domain"/>
    <property type="match status" value="1"/>
</dbReference>
<dbReference type="PANTHER" id="PTHR30137:SF8">
    <property type="entry name" value="BLR5498 PROTEIN"/>
    <property type="match status" value="1"/>
</dbReference>
<dbReference type="InterPro" id="IPR036661">
    <property type="entry name" value="Luciferase-like_sf"/>
</dbReference>
<dbReference type="InterPro" id="IPR050766">
    <property type="entry name" value="Bact_Lucif_Oxidored"/>
</dbReference>
<sequence>MVKFDYFYGGHIEMPDAGFSATPVDQRDLSNETLSSAFSEAKAMAEIMDPLGFDTLWMSEHHFQAEGFGGIPNIPMTCVYLAENTKSLNFGGFFNTVPAWHPLRLAEDFASADVMTGGRVRFGVGRGYILREVETLGSPLEDDHANRDLFEEQVEIIIKAWTEDSFSHHGTHYEIPAEGLHRGKELREITLVPRPLTRPVEFWQPIASGSQRGMEFMVSHGIKGVIAGGTAPGGSAEKTAQRWRETLVNAGQEAAIGEGLALGVQIHMADSERKAIEQATPYFEEQLKVLAPLGMVKNLSKEQIEATADPAKALLVGLPTLQDAVADGTWICGPPDKIKQDIAGIIERFPKIERISVGLGGLGIPPSVIRKDLEWFGKEVLPQFRE</sequence>
<evidence type="ECO:0000256" key="1">
    <source>
        <dbReference type="ARBA" id="ARBA00023002"/>
    </source>
</evidence>